<feature type="domain" description="Clp1 C-terminal" evidence="9">
    <location>
        <begin position="367"/>
        <end position="500"/>
    </location>
</feature>
<dbReference type="Proteomes" id="UP000094236">
    <property type="component" value="Unassembled WGS sequence"/>
</dbReference>
<evidence type="ECO:0000256" key="2">
    <source>
        <dbReference type="ARBA" id="ARBA00018706"/>
    </source>
</evidence>
<sequence>MSSVLPGLNESSLNGFVQSDEQIQQHDLNRTIISSTSINVLELSSGSEWRIEIANNESIIIRVTEGMAEIFGTELPNNVDIKLKGAMRTCIFTYQGCKLQYKGTLTSQYVSQDTCMTQYLNLHSALENQRIGVSKVNWSSSFIPNFKKVIGPRVLILGGKDSGKSSLSKILTSYANKMGRQPILVNLNPRESQFSIPGTLTATPISDIFDVENINYGDTGTTGSNFYHPKQPLVENFGLEIFSENLDLYLETVKKLSESVMKRIEQDIDVCNSGIIVDTPVFSNDQIDIIKQIIQFFKINLIININEDFSAQELKKLNEEKTNDVDKFQIINVKKSSGCYEKEDQFLRMIQQRCIREYFYGTEKLSLSPYTISVSYRDLILFKPFNVKKDQFELSLFLQDHKEIEDSSIFQKLLPLKASSSNLNNSILSIVDPKNLRNLNNKAANKFSIIQNIINETSCMGFVCVLHCDDVRERCKILLPSPGSSLPSNYLILTDFRYYE</sequence>
<dbReference type="InterPro" id="IPR027417">
    <property type="entry name" value="P-loop_NTPase"/>
</dbReference>
<evidence type="ECO:0000313" key="12">
    <source>
        <dbReference type="EMBL" id="ODV93560.1"/>
    </source>
</evidence>
<dbReference type="Gene3D" id="3.40.50.300">
    <property type="entry name" value="P-loop containing nucleotide triphosphate hydrolases"/>
    <property type="match status" value="1"/>
</dbReference>
<dbReference type="GO" id="GO:0051731">
    <property type="term" value="F:polynucleotide 5'-hydroxyl-kinase activity"/>
    <property type="evidence" value="ECO:0007669"/>
    <property type="project" value="InterPro"/>
</dbReference>
<dbReference type="GO" id="GO:0031124">
    <property type="term" value="P:mRNA 3'-end processing"/>
    <property type="evidence" value="ECO:0007669"/>
    <property type="project" value="UniProtKB-UniRule"/>
</dbReference>
<evidence type="ECO:0000256" key="7">
    <source>
        <dbReference type="ARBA" id="ARBA00023242"/>
    </source>
</evidence>
<feature type="binding site" evidence="8">
    <location>
        <position position="48"/>
    </location>
    <ligand>
        <name>ATP</name>
        <dbReference type="ChEBI" id="CHEBI:30616"/>
    </ligand>
</feature>
<dbReference type="AlphaFoldDB" id="A0A1E4TP81"/>
<keyword evidence="6 8" id="KW-0067">ATP-binding</keyword>
<accession>A0A1E4TP81</accession>
<keyword evidence="5 8" id="KW-0547">Nucleotide-binding</keyword>
<dbReference type="PANTHER" id="PTHR12755">
    <property type="entry name" value="CLEAVAGE/POLYADENYLATION FACTOR IA SUBUNIT CLP1P"/>
    <property type="match status" value="1"/>
</dbReference>
<keyword evidence="7 8" id="KW-0539">Nucleus</keyword>
<evidence type="ECO:0000256" key="6">
    <source>
        <dbReference type="ARBA" id="ARBA00022840"/>
    </source>
</evidence>
<feature type="binding site" evidence="8">
    <location>
        <begin position="161"/>
        <end position="166"/>
    </location>
    <ligand>
        <name>ATP</name>
        <dbReference type="ChEBI" id="CHEBI:30616"/>
    </ligand>
</feature>
<feature type="binding site" evidence="8">
    <location>
        <position position="88"/>
    </location>
    <ligand>
        <name>ATP</name>
        <dbReference type="ChEBI" id="CHEBI:30616"/>
    </ligand>
</feature>
<evidence type="ECO:0000313" key="13">
    <source>
        <dbReference type="Proteomes" id="UP000094236"/>
    </source>
</evidence>
<dbReference type="Gene3D" id="2.40.30.330">
    <property type="entry name" value="Pre-mRNA cleavage complex subunit Clp1, C-terminal domain"/>
    <property type="match status" value="1"/>
</dbReference>
<evidence type="ECO:0000256" key="4">
    <source>
        <dbReference type="ARBA" id="ARBA00022664"/>
    </source>
</evidence>
<comment type="subunit">
    <text evidence="8">Component of a pre-mRNA cleavage factor complex. Interacts directly with PCF11.</text>
</comment>
<dbReference type="EMBL" id="KV454017">
    <property type="protein sequence ID" value="ODV93560.1"/>
    <property type="molecule type" value="Genomic_DNA"/>
</dbReference>
<dbReference type="Gene3D" id="2.60.120.1030">
    <property type="entry name" value="Clp1, DNA binding domain"/>
    <property type="match status" value="1"/>
</dbReference>
<evidence type="ECO:0000259" key="9">
    <source>
        <dbReference type="Pfam" id="PF06807"/>
    </source>
</evidence>
<dbReference type="InterPro" id="IPR032324">
    <property type="entry name" value="Clp1_N"/>
</dbReference>
<dbReference type="OrthoDB" id="258143at2759"/>
<comment type="similarity">
    <text evidence="8">Belongs to the Clp1 family. Clp1 subfamily.</text>
</comment>
<feature type="domain" description="Clp1 P-loop" evidence="11">
    <location>
        <begin position="158"/>
        <end position="361"/>
    </location>
</feature>
<evidence type="ECO:0000259" key="11">
    <source>
        <dbReference type="Pfam" id="PF16575"/>
    </source>
</evidence>
<dbReference type="GO" id="GO:0006388">
    <property type="term" value="P:tRNA splicing, via endonucleolytic cleavage and ligation"/>
    <property type="evidence" value="ECO:0007669"/>
    <property type="project" value="TreeGrafter"/>
</dbReference>
<comment type="function">
    <text evidence="8">Required for endonucleolytic cleavage during polyadenylation-dependent pre-mRNA 3'-end formation.</text>
</comment>
<dbReference type="Pfam" id="PF16575">
    <property type="entry name" value="CLP1_P"/>
    <property type="match status" value="1"/>
</dbReference>
<dbReference type="InterPro" id="IPR038239">
    <property type="entry name" value="Clp1_N_sf"/>
</dbReference>
<dbReference type="InterPro" id="IPR010655">
    <property type="entry name" value="Clp1_C"/>
</dbReference>
<dbReference type="Pfam" id="PF16573">
    <property type="entry name" value="CLP1_N"/>
    <property type="match status" value="1"/>
</dbReference>
<organism evidence="12 13">
    <name type="scientific">Pachysolen tannophilus NRRL Y-2460</name>
    <dbReference type="NCBI Taxonomy" id="669874"/>
    <lineage>
        <taxon>Eukaryota</taxon>
        <taxon>Fungi</taxon>
        <taxon>Dikarya</taxon>
        <taxon>Ascomycota</taxon>
        <taxon>Saccharomycotina</taxon>
        <taxon>Pichiomycetes</taxon>
        <taxon>Pachysolenaceae</taxon>
        <taxon>Pachysolen</taxon>
    </lineage>
</organism>
<gene>
    <name evidence="8" type="primary">CLP1</name>
    <name evidence="12" type="ORF">PACTADRAFT_77101</name>
</gene>
<dbReference type="Pfam" id="PF06807">
    <property type="entry name" value="Clp1"/>
    <property type="match status" value="1"/>
</dbReference>
<dbReference type="GO" id="GO:0003723">
    <property type="term" value="F:RNA binding"/>
    <property type="evidence" value="ECO:0007669"/>
    <property type="project" value="EnsemblFungi"/>
</dbReference>
<dbReference type="GO" id="GO:0005849">
    <property type="term" value="C:mRNA cleavage factor complex"/>
    <property type="evidence" value="ECO:0007669"/>
    <property type="project" value="UniProtKB-UniRule"/>
</dbReference>
<evidence type="ECO:0000256" key="5">
    <source>
        <dbReference type="ARBA" id="ARBA00022741"/>
    </source>
</evidence>
<keyword evidence="13" id="KW-1185">Reference proteome</keyword>
<evidence type="ECO:0000256" key="1">
    <source>
        <dbReference type="ARBA" id="ARBA00004123"/>
    </source>
</evidence>
<dbReference type="HAMAP" id="MF_03035">
    <property type="entry name" value="Clp1"/>
    <property type="match status" value="1"/>
</dbReference>
<evidence type="ECO:0000256" key="3">
    <source>
        <dbReference type="ARBA" id="ARBA00019824"/>
    </source>
</evidence>
<evidence type="ECO:0000256" key="8">
    <source>
        <dbReference type="HAMAP-Rule" id="MF_03035"/>
    </source>
</evidence>
<dbReference type="InterPro" id="IPR032319">
    <property type="entry name" value="CLP1_P"/>
</dbReference>
<name>A0A1E4TP81_PACTA</name>
<proteinExistence type="inferred from homology"/>
<dbReference type="InterPro" id="IPR038238">
    <property type="entry name" value="Clp1_C_sf"/>
</dbReference>
<feature type="domain" description="Clp1 N-terminal" evidence="10">
    <location>
        <begin position="42"/>
        <end position="131"/>
    </location>
</feature>
<reference evidence="13" key="1">
    <citation type="submission" date="2016-05" db="EMBL/GenBank/DDBJ databases">
        <title>Comparative genomics of biotechnologically important yeasts.</title>
        <authorList>
            <consortium name="DOE Joint Genome Institute"/>
            <person name="Riley R."/>
            <person name="Haridas S."/>
            <person name="Wolfe K.H."/>
            <person name="Lopes M.R."/>
            <person name="Hittinger C.T."/>
            <person name="Goker M."/>
            <person name="Salamov A."/>
            <person name="Wisecaver J."/>
            <person name="Long T.M."/>
            <person name="Aerts A.L."/>
            <person name="Barry K."/>
            <person name="Choi C."/>
            <person name="Clum A."/>
            <person name="Coughlan A.Y."/>
            <person name="Deshpande S."/>
            <person name="Douglass A.P."/>
            <person name="Hanson S.J."/>
            <person name="Klenk H.-P."/>
            <person name="Labutti K."/>
            <person name="Lapidus A."/>
            <person name="Lindquist E."/>
            <person name="Lipzen A."/>
            <person name="Meier-Kolthoff J.P."/>
            <person name="Ohm R.A."/>
            <person name="Otillar R.P."/>
            <person name="Pangilinan J."/>
            <person name="Peng Y."/>
            <person name="Rokas A."/>
            <person name="Rosa C.A."/>
            <person name="Scheuner C."/>
            <person name="Sibirny A.A."/>
            <person name="Slot J.C."/>
            <person name="Stielow J.B."/>
            <person name="Sun H."/>
            <person name="Kurtzman C.P."/>
            <person name="Blackwell M."/>
            <person name="Grigoriev I.V."/>
            <person name="Jeffries T.W."/>
        </authorList>
    </citation>
    <scope>NUCLEOTIDE SEQUENCE [LARGE SCALE GENOMIC DNA]</scope>
    <source>
        <strain evidence="13">NRRL Y-2460</strain>
    </source>
</reference>
<dbReference type="InterPro" id="IPR028606">
    <property type="entry name" value="Clp1"/>
</dbReference>
<dbReference type="PANTHER" id="PTHR12755:SF6">
    <property type="entry name" value="POLYRIBONUCLEOTIDE 5'-HYDROXYL-KINASE CLP1"/>
    <property type="match status" value="1"/>
</dbReference>
<dbReference type="InterPro" id="IPR045116">
    <property type="entry name" value="Clp1/Grc3"/>
</dbReference>
<keyword evidence="4 8" id="KW-0507">mRNA processing</keyword>
<dbReference type="GO" id="GO:0005524">
    <property type="term" value="F:ATP binding"/>
    <property type="evidence" value="ECO:0007669"/>
    <property type="project" value="UniProtKB-UniRule"/>
</dbReference>
<comment type="subcellular location">
    <subcellularLocation>
        <location evidence="1 8">Nucleus</location>
    </subcellularLocation>
</comment>
<protein>
    <recommendedName>
        <fullName evidence="3">Polynucleotide 5'-hydroxyl-kinase GRC3</fullName>
    </recommendedName>
    <alternativeName>
        <fullName evidence="2">Polynucleotide 5'-hydroxyl-kinase grc3</fullName>
    </alternativeName>
</protein>
<dbReference type="STRING" id="669874.A0A1E4TP81"/>
<dbReference type="SUPFAM" id="SSF52540">
    <property type="entry name" value="P-loop containing nucleoside triphosphate hydrolases"/>
    <property type="match status" value="1"/>
</dbReference>
<evidence type="ECO:0000259" key="10">
    <source>
        <dbReference type="Pfam" id="PF16573"/>
    </source>
</evidence>